<sequence>MAETLTFPQLSLNLPSTRISVDFSKITSNCTIHSAIASTYDDVHRNVRLRDAPPNARQNHTLSDRPLPEVPEESEPGVASLSRQGSLRWRWMKTRGEHGEKASPPTQSLSRTVSNASSASATSSSAWSVFSRAHTSVTHTSYSSSQPNSRPLSPFKEELLDLGALPLSILEQIISYALALPKTVSIGPETQDNRHLRYRYHRAGLAYVDLRRMLNHSLFLTSHHIRNISLDVLFSKAEFVVDLHSIYHTRTSSTMSENLKKHFKFWIQNPPKMVQDALQRLSKLHVRLPVPSTEAGVRKGREEDDWMDGSDGQGGGSWRVKSMKKEQEDAQEVQKCLDAIIEMVMSSRISELRPSTPKLSRSLSNLSLRRNGSMKSKRSARSQSAHSDRENMEEGDAHQSRSLKRLDVVLVKRSPWASVLQESLQLVRALRSVPVTGFTRYHFELNEQKYCWATKYRKRWKGFEPDGARLLGDLQGLTVADAPIEPIQTPTEFKFVKVDKKGQLSLLESAIPKTPIVLESPRSKKDALPNEAPKAVRRKALPRFLGRPRKNVDSFAFIMEEGMSESGNSGTGKSRRNEPPTIEELRQIADDIRAGRY</sequence>
<reference evidence="2" key="1">
    <citation type="journal article" date="2020" name="Stud. Mycol.">
        <title>101 Dothideomycetes genomes: a test case for predicting lifestyles and emergence of pathogens.</title>
        <authorList>
            <person name="Haridas S."/>
            <person name="Albert R."/>
            <person name="Binder M."/>
            <person name="Bloem J."/>
            <person name="Labutti K."/>
            <person name="Salamov A."/>
            <person name="Andreopoulos B."/>
            <person name="Baker S."/>
            <person name="Barry K."/>
            <person name="Bills G."/>
            <person name="Bluhm B."/>
            <person name="Cannon C."/>
            <person name="Castanera R."/>
            <person name="Culley D."/>
            <person name="Daum C."/>
            <person name="Ezra D."/>
            <person name="Gonzalez J."/>
            <person name="Henrissat B."/>
            <person name="Kuo A."/>
            <person name="Liang C."/>
            <person name="Lipzen A."/>
            <person name="Lutzoni F."/>
            <person name="Magnuson J."/>
            <person name="Mondo S."/>
            <person name="Nolan M."/>
            <person name="Ohm R."/>
            <person name="Pangilinan J."/>
            <person name="Park H.-J."/>
            <person name="Ramirez L."/>
            <person name="Alfaro M."/>
            <person name="Sun H."/>
            <person name="Tritt A."/>
            <person name="Yoshinaga Y."/>
            <person name="Zwiers L.-H."/>
            <person name="Turgeon B."/>
            <person name="Goodwin S."/>
            <person name="Spatafora J."/>
            <person name="Crous P."/>
            <person name="Grigoriev I."/>
        </authorList>
    </citation>
    <scope>NUCLEOTIDE SEQUENCE</scope>
    <source>
        <strain evidence="2">CBS 125425</strain>
    </source>
</reference>
<gene>
    <name evidence="2" type="ORF">EJ04DRAFT_41384</name>
</gene>
<dbReference type="EMBL" id="ML996108">
    <property type="protein sequence ID" value="KAF2738615.1"/>
    <property type="molecule type" value="Genomic_DNA"/>
</dbReference>
<dbReference type="OrthoDB" id="3694065at2759"/>
<feature type="compositionally biased region" description="Basic and acidic residues" evidence="1">
    <location>
        <begin position="386"/>
        <end position="399"/>
    </location>
</feature>
<feature type="region of interest" description="Disordered" evidence="1">
    <location>
        <begin position="351"/>
        <end position="399"/>
    </location>
</feature>
<proteinExistence type="predicted"/>
<comment type="caution">
    <text evidence="2">The sequence shown here is derived from an EMBL/GenBank/DDBJ whole genome shotgun (WGS) entry which is preliminary data.</text>
</comment>
<evidence type="ECO:0000256" key="1">
    <source>
        <dbReference type="SAM" id="MobiDB-lite"/>
    </source>
</evidence>
<evidence type="ECO:0000313" key="2">
    <source>
        <dbReference type="EMBL" id="KAF2738615.1"/>
    </source>
</evidence>
<feature type="compositionally biased region" description="Low complexity" evidence="1">
    <location>
        <begin position="359"/>
        <end position="371"/>
    </location>
</feature>
<feature type="region of interest" description="Disordered" evidence="1">
    <location>
        <begin position="562"/>
        <end position="597"/>
    </location>
</feature>
<feature type="compositionally biased region" description="Basic and acidic residues" evidence="1">
    <location>
        <begin position="575"/>
        <end position="597"/>
    </location>
</feature>
<dbReference type="AlphaFoldDB" id="A0A9P4V7N0"/>
<name>A0A9P4V7N0_9PLEO</name>
<feature type="region of interest" description="Disordered" evidence="1">
    <location>
        <begin position="50"/>
        <end position="83"/>
    </location>
</feature>
<dbReference type="Proteomes" id="UP000799444">
    <property type="component" value="Unassembled WGS sequence"/>
</dbReference>
<accession>A0A9P4V7N0</accession>
<feature type="region of interest" description="Disordered" evidence="1">
    <location>
        <begin position="96"/>
        <end position="115"/>
    </location>
</feature>
<feature type="region of interest" description="Disordered" evidence="1">
    <location>
        <begin position="292"/>
        <end position="329"/>
    </location>
</feature>
<protein>
    <submittedName>
        <fullName evidence="2">Uncharacterized protein</fullName>
    </submittedName>
</protein>
<evidence type="ECO:0000313" key="3">
    <source>
        <dbReference type="Proteomes" id="UP000799444"/>
    </source>
</evidence>
<keyword evidence="3" id="KW-1185">Reference proteome</keyword>
<organism evidence="2 3">
    <name type="scientific">Polyplosphaeria fusca</name>
    <dbReference type="NCBI Taxonomy" id="682080"/>
    <lineage>
        <taxon>Eukaryota</taxon>
        <taxon>Fungi</taxon>
        <taxon>Dikarya</taxon>
        <taxon>Ascomycota</taxon>
        <taxon>Pezizomycotina</taxon>
        <taxon>Dothideomycetes</taxon>
        <taxon>Pleosporomycetidae</taxon>
        <taxon>Pleosporales</taxon>
        <taxon>Tetraplosphaeriaceae</taxon>
        <taxon>Polyplosphaeria</taxon>
    </lineage>
</organism>